<evidence type="ECO:0000313" key="3">
    <source>
        <dbReference type="Proteomes" id="UP000076532"/>
    </source>
</evidence>
<feature type="domain" description="Integrase core" evidence="1">
    <location>
        <begin position="1"/>
        <end position="102"/>
    </location>
</feature>
<dbReference type="PANTHER" id="PTHR46791">
    <property type="entry name" value="EXPRESSED PROTEIN"/>
    <property type="match status" value="1"/>
</dbReference>
<dbReference type="EMBL" id="KV417528">
    <property type="protein sequence ID" value="KZP24189.1"/>
    <property type="molecule type" value="Genomic_DNA"/>
</dbReference>
<sequence length="223" mass="26468">MEEHRGFNRGSYIWGRSVHNTRIERLWYDVTHGYGMKWKNFFYDLETHEGLNPQVPEHIWLLHHLFLEAINEDAQEWMHAWNSHKLRIKDEHARSPRDIFLFSLAQDGPRGLPGDIAPPEDEDDFDAATYGVDWEVAEDNRYLNHLLEENPQEWEHGNPFARGVPVHQAHVECMPPDCPFTQEQVRWLDEQLAGRVDLEDRDMVPRRLVWVEGLQLCNDLWNL</sequence>
<organism evidence="2 3">
    <name type="scientific">Athelia psychrophila</name>
    <dbReference type="NCBI Taxonomy" id="1759441"/>
    <lineage>
        <taxon>Eukaryota</taxon>
        <taxon>Fungi</taxon>
        <taxon>Dikarya</taxon>
        <taxon>Basidiomycota</taxon>
        <taxon>Agaricomycotina</taxon>
        <taxon>Agaricomycetes</taxon>
        <taxon>Agaricomycetidae</taxon>
        <taxon>Atheliales</taxon>
        <taxon>Atheliaceae</taxon>
        <taxon>Athelia</taxon>
    </lineage>
</organism>
<dbReference type="InterPro" id="IPR058913">
    <property type="entry name" value="Integrase_dom_put"/>
</dbReference>
<dbReference type="Proteomes" id="UP000076532">
    <property type="component" value="Unassembled WGS sequence"/>
</dbReference>
<reference evidence="2 3" key="1">
    <citation type="journal article" date="2016" name="Mol. Biol. Evol.">
        <title>Comparative Genomics of Early-Diverging Mushroom-Forming Fungi Provides Insights into the Origins of Lignocellulose Decay Capabilities.</title>
        <authorList>
            <person name="Nagy L.G."/>
            <person name="Riley R."/>
            <person name="Tritt A."/>
            <person name="Adam C."/>
            <person name="Daum C."/>
            <person name="Floudas D."/>
            <person name="Sun H."/>
            <person name="Yadav J.S."/>
            <person name="Pangilinan J."/>
            <person name="Larsson K.H."/>
            <person name="Matsuura K."/>
            <person name="Barry K."/>
            <person name="Labutti K."/>
            <person name="Kuo R."/>
            <person name="Ohm R.A."/>
            <person name="Bhattacharya S.S."/>
            <person name="Shirouzu T."/>
            <person name="Yoshinaga Y."/>
            <person name="Martin F.M."/>
            <person name="Grigoriev I.V."/>
            <person name="Hibbett D.S."/>
        </authorList>
    </citation>
    <scope>NUCLEOTIDE SEQUENCE [LARGE SCALE GENOMIC DNA]</scope>
    <source>
        <strain evidence="2 3">CBS 109695</strain>
    </source>
</reference>
<dbReference type="STRING" id="436010.A0A166MPR5"/>
<dbReference type="AlphaFoldDB" id="A0A166MPR5"/>
<keyword evidence="3" id="KW-1185">Reference proteome</keyword>
<accession>A0A166MPR5</accession>
<proteinExistence type="predicted"/>
<evidence type="ECO:0000259" key="1">
    <source>
        <dbReference type="Pfam" id="PF24764"/>
    </source>
</evidence>
<dbReference type="OrthoDB" id="3353107at2759"/>
<gene>
    <name evidence="2" type="ORF">FIBSPDRAFT_736186</name>
</gene>
<dbReference type="Pfam" id="PF24764">
    <property type="entry name" value="rva_4"/>
    <property type="match status" value="1"/>
</dbReference>
<evidence type="ECO:0000313" key="2">
    <source>
        <dbReference type="EMBL" id="KZP24189.1"/>
    </source>
</evidence>
<name>A0A166MPR5_9AGAM</name>
<protein>
    <recommendedName>
        <fullName evidence="1">Integrase core domain-containing protein</fullName>
    </recommendedName>
</protein>